<sequence length="324" mass="36770">MNPPATSKRHDAIQVRFKNQRLCVNFVTRNTCSKVFVFSVSRCSQERIPSRHLPGRGGHTTTHHAHTLCQRQRKRRYVLIWTERAASVFHFKCILHVVAIVQALSPVRLEQAPRSPLSTRHQESQKLHESQKSCSGVTDEQPVFTESWPASTDCESSPTSCTALDNMDSMAHKVKSGKTGIFSGTRKLARIISDQVCLNIQTIATNVVEHNYSSEFLHNLRHTEHFCDSPPQRREEQTDYSMDEQQLSFWQTSPSSVPPSSTPTKTADTDDHQSPFFSPAEGCFSPWRELPSIPSEGEADDTEILDLQERANRLLLREYVDVLL</sequence>
<name>A0A4Z2CE01_9TELE</name>
<dbReference type="AlphaFoldDB" id="A0A4Z2CE01"/>
<comment type="caution">
    <text evidence="2">The sequence shown here is derived from an EMBL/GenBank/DDBJ whole genome shotgun (WGS) entry which is preliminary data.</text>
</comment>
<evidence type="ECO:0000256" key="1">
    <source>
        <dbReference type="SAM" id="MobiDB-lite"/>
    </source>
</evidence>
<reference evidence="2 3" key="1">
    <citation type="submission" date="2019-04" db="EMBL/GenBank/DDBJ databases">
        <title>The sequence and de novo assembly of Takifugu bimaculatus genome using PacBio and Hi-C technologies.</title>
        <authorList>
            <person name="Xu P."/>
            <person name="Liu B."/>
            <person name="Zhou Z."/>
        </authorList>
    </citation>
    <scope>NUCLEOTIDE SEQUENCE [LARGE SCALE GENOMIC DNA]</scope>
    <source>
        <strain evidence="2">TB-2018</strain>
        <tissue evidence="2">Muscle</tissue>
    </source>
</reference>
<dbReference type="EMBL" id="SWLE01000002">
    <property type="protein sequence ID" value="TNN02436.1"/>
    <property type="molecule type" value="Genomic_DNA"/>
</dbReference>
<gene>
    <name evidence="2" type="ORF">fugu_009923</name>
</gene>
<feature type="region of interest" description="Disordered" evidence="1">
    <location>
        <begin position="250"/>
        <end position="273"/>
    </location>
</feature>
<proteinExistence type="predicted"/>
<evidence type="ECO:0000313" key="3">
    <source>
        <dbReference type="Proteomes" id="UP000516260"/>
    </source>
</evidence>
<feature type="region of interest" description="Disordered" evidence="1">
    <location>
        <begin position="111"/>
        <end position="138"/>
    </location>
</feature>
<protein>
    <submittedName>
        <fullName evidence="2">Uncharacterized protein</fullName>
    </submittedName>
</protein>
<feature type="compositionally biased region" description="Basic and acidic residues" evidence="1">
    <location>
        <begin position="120"/>
        <end position="131"/>
    </location>
</feature>
<accession>A0A4Z2CE01</accession>
<dbReference type="Proteomes" id="UP000516260">
    <property type="component" value="Chromosome 10"/>
</dbReference>
<evidence type="ECO:0000313" key="2">
    <source>
        <dbReference type="EMBL" id="TNN02436.1"/>
    </source>
</evidence>
<keyword evidence="3" id="KW-1185">Reference proteome</keyword>
<organism evidence="2 3">
    <name type="scientific">Takifugu bimaculatus</name>
    <dbReference type="NCBI Taxonomy" id="433685"/>
    <lineage>
        <taxon>Eukaryota</taxon>
        <taxon>Metazoa</taxon>
        <taxon>Chordata</taxon>
        <taxon>Craniata</taxon>
        <taxon>Vertebrata</taxon>
        <taxon>Euteleostomi</taxon>
        <taxon>Actinopterygii</taxon>
        <taxon>Neopterygii</taxon>
        <taxon>Teleostei</taxon>
        <taxon>Neoteleostei</taxon>
        <taxon>Acanthomorphata</taxon>
        <taxon>Eupercaria</taxon>
        <taxon>Tetraodontiformes</taxon>
        <taxon>Tetradontoidea</taxon>
        <taxon>Tetraodontidae</taxon>
        <taxon>Takifugu</taxon>
    </lineage>
</organism>